<sequence length="253" mass="27650">MAPDGVKSNIKRRVKMGKDILIVHGDKGGVGKSTYAGLAIDYLIQKGDESVIVIEGDKKIDDVARRYQGMAGVTGMIVDLARPDFSEEAILGLFEEIERAGGKNVVINLPSGGSSTIDAQAEIVIPTVRSLGYEVYVAWLIGADEDSVTLAGESAMCREADRKIVVLNEKEGNPEKFPWCQSGFRKEWLESGGLEGVLPCLTEQVAIKVRRLPGRYSNLERSPELVIVERASVSRWVRKAWEMAVAPLYEAGL</sequence>
<dbReference type="AlphaFoldDB" id="B6ASB4"/>
<organism evidence="1">
    <name type="scientific">Leptospirillum sp. Group II '5-way CG'</name>
    <dbReference type="NCBI Taxonomy" id="419541"/>
    <lineage>
        <taxon>Bacteria</taxon>
        <taxon>Pseudomonadati</taxon>
        <taxon>Nitrospirota</taxon>
        <taxon>Nitrospiria</taxon>
        <taxon>Nitrospirales</taxon>
        <taxon>Nitrospiraceae</taxon>
        <taxon>Leptospirillum</taxon>
    </lineage>
</organism>
<evidence type="ECO:0000313" key="1">
    <source>
        <dbReference type="EMBL" id="EDZ37988.1"/>
    </source>
</evidence>
<protein>
    <submittedName>
        <fullName evidence="1">Mobilization protein, MobD</fullName>
    </submittedName>
</protein>
<gene>
    <name evidence="1" type="ORF">CGL2_11216015</name>
</gene>
<reference evidence="1" key="1">
    <citation type="journal article" date="2004" name="Nature">
        <title>Community structure and metabolism through reconstruction of microbial genomes from the environment.</title>
        <authorList>
            <person name="Tyson G.W."/>
            <person name="Chapman J."/>
            <person name="Hugenholtz P."/>
            <person name="Allen E.E."/>
            <person name="Ram R.J."/>
            <person name="Richardson P.M."/>
            <person name="Solovyev V.V."/>
            <person name="Rubin E.M."/>
            <person name="Rokhsar D.S."/>
            <person name="Banfield J.F."/>
        </authorList>
    </citation>
    <scope>NUCLEOTIDE SEQUENCE [LARGE SCALE GENOMIC DNA]</scope>
</reference>
<dbReference type="EMBL" id="DS995263">
    <property type="protein sequence ID" value="EDZ37988.1"/>
    <property type="molecule type" value="Genomic_DNA"/>
</dbReference>
<proteinExistence type="predicted"/>
<accession>B6ASB4</accession>
<reference evidence="1" key="2">
    <citation type="journal article" date="2008" name="PLoS Biol.">
        <title>Population genomic analysis of strain variation in Leptospirillum group II bacteria involved in acid mine drainage formation.</title>
        <authorList>
            <person name="Simmons S.L."/>
            <person name="Dibartolo G."/>
            <person name="Denef V.J."/>
            <person name="Goltsman D.S."/>
            <person name="Thelen M.P."/>
            <person name="Banfield J.F."/>
        </authorList>
    </citation>
    <scope>NUCLEOTIDE SEQUENCE [LARGE SCALE GENOMIC DNA]</scope>
</reference>
<name>B6ASB4_9BACT</name>